<dbReference type="Pfam" id="PF01081">
    <property type="entry name" value="Aldolase"/>
    <property type="match status" value="1"/>
</dbReference>
<accession>A0ABU4JS29</accession>
<dbReference type="EMBL" id="JARUJP010000005">
    <property type="protein sequence ID" value="MDW8800774.1"/>
    <property type="molecule type" value="Genomic_DNA"/>
</dbReference>
<dbReference type="InterPro" id="IPR013785">
    <property type="entry name" value="Aldolase_TIM"/>
</dbReference>
<comment type="similarity">
    <text evidence="2">Belongs to the KHG/KDPG aldolase family.</text>
</comment>
<dbReference type="Gene3D" id="3.20.20.70">
    <property type="entry name" value="Aldolase class I"/>
    <property type="match status" value="1"/>
</dbReference>
<protein>
    <submittedName>
        <fullName evidence="6">Bifunctional 2-keto-4-hydroxyglutarate aldolase/2-keto-3-deoxy-6-phosphogluconate aldolase</fullName>
        <ecNumber evidence="6">4.1.2.14</ecNumber>
        <ecNumber evidence="6">4.1.3.16</ecNumber>
    </submittedName>
</protein>
<name>A0ABU4JS29_9CLOT</name>
<evidence type="ECO:0000256" key="4">
    <source>
        <dbReference type="ARBA" id="ARBA00023239"/>
    </source>
</evidence>
<dbReference type="Proteomes" id="UP001281656">
    <property type="component" value="Unassembled WGS sequence"/>
</dbReference>
<evidence type="ECO:0000256" key="3">
    <source>
        <dbReference type="ARBA" id="ARBA00011233"/>
    </source>
</evidence>
<evidence type="ECO:0000256" key="5">
    <source>
        <dbReference type="ARBA" id="ARBA00023277"/>
    </source>
</evidence>
<gene>
    <name evidence="6" type="ORF">P8V03_06365</name>
</gene>
<comment type="caution">
    <text evidence="6">The sequence shown here is derived from an EMBL/GenBank/DDBJ whole genome shotgun (WGS) entry which is preliminary data.</text>
</comment>
<reference evidence="6 7" key="1">
    <citation type="submission" date="2023-04" db="EMBL/GenBank/DDBJ databases">
        <title>Clostridium tannerae sp. nov., isolated from the fecal material of an alpaca.</title>
        <authorList>
            <person name="Miller S."/>
            <person name="Hendry M."/>
            <person name="King J."/>
            <person name="Sankaranarayanan K."/>
            <person name="Lawson P.A."/>
        </authorList>
    </citation>
    <scope>NUCLEOTIDE SEQUENCE [LARGE SCALE GENOMIC DNA]</scope>
    <source>
        <strain evidence="6 7">A1-XYC3</strain>
    </source>
</reference>
<comment type="pathway">
    <text evidence="1">Carbohydrate acid metabolism.</text>
</comment>
<keyword evidence="4 6" id="KW-0456">Lyase</keyword>
<organism evidence="6 7">
    <name type="scientific">Clostridium tanneri</name>
    <dbReference type="NCBI Taxonomy" id="3037988"/>
    <lineage>
        <taxon>Bacteria</taxon>
        <taxon>Bacillati</taxon>
        <taxon>Bacillota</taxon>
        <taxon>Clostridia</taxon>
        <taxon>Eubacteriales</taxon>
        <taxon>Clostridiaceae</taxon>
        <taxon>Clostridium</taxon>
    </lineage>
</organism>
<evidence type="ECO:0000256" key="1">
    <source>
        <dbReference type="ARBA" id="ARBA00004761"/>
    </source>
</evidence>
<keyword evidence="5" id="KW-0119">Carbohydrate metabolism</keyword>
<dbReference type="EC" id="4.1.2.14" evidence="6"/>
<comment type="subunit">
    <text evidence="3">Homotrimer.</text>
</comment>
<dbReference type="GO" id="GO:0008700">
    <property type="term" value="F:(R,S)-4-hydroxy-2-oxoglutarate aldolase activity"/>
    <property type="evidence" value="ECO:0007669"/>
    <property type="project" value="UniProtKB-EC"/>
</dbReference>
<evidence type="ECO:0000313" key="7">
    <source>
        <dbReference type="Proteomes" id="UP001281656"/>
    </source>
</evidence>
<keyword evidence="7" id="KW-1185">Reference proteome</keyword>
<dbReference type="SUPFAM" id="SSF51569">
    <property type="entry name" value="Aldolase"/>
    <property type="match status" value="1"/>
</dbReference>
<dbReference type="NCBIfam" id="NF005119">
    <property type="entry name" value="PRK06552.1"/>
    <property type="match status" value="1"/>
</dbReference>
<dbReference type="PANTHER" id="PTHR30246">
    <property type="entry name" value="2-KETO-3-DEOXY-6-PHOSPHOGLUCONATE ALDOLASE"/>
    <property type="match status" value="1"/>
</dbReference>
<dbReference type="NCBIfam" id="TIGR01182">
    <property type="entry name" value="eda"/>
    <property type="match status" value="1"/>
</dbReference>
<dbReference type="RefSeq" id="WP_318797339.1">
    <property type="nucleotide sequence ID" value="NZ_JARUJP010000005.1"/>
</dbReference>
<dbReference type="PANTHER" id="PTHR30246:SF1">
    <property type="entry name" value="2-DEHYDRO-3-DEOXY-6-PHOSPHOGALACTONATE ALDOLASE-RELATED"/>
    <property type="match status" value="1"/>
</dbReference>
<evidence type="ECO:0000313" key="6">
    <source>
        <dbReference type="EMBL" id="MDW8800774.1"/>
    </source>
</evidence>
<proteinExistence type="inferred from homology"/>
<dbReference type="EC" id="4.1.3.16" evidence="6"/>
<sequence>MTILDKIIKNKIVAVIRGNNKEEAEGIIKAAIHGGIKIVEVTYTNKDASEIIKGLVNKYADVVIGAGSVLNVDTAREAIEAGAQFIVGPNFHSSINKYCQDKKIDYVPGCFTPTEVVNALSEGVELIKLFPGEVLGPKYIKAIKAPIKNVRVMVTGGVNLENIGEWLNSGADALGIGSILTSGTNNEHEKIAGKARSFMGKVAGDR</sequence>
<dbReference type="GO" id="GO:0008675">
    <property type="term" value="F:2-dehydro-3-deoxy-phosphogluconate aldolase activity"/>
    <property type="evidence" value="ECO:0007669"/>
    <property type="project" value="UniProtKB-EC"/>
</dbReference>
<dbReference type="CDD" id="cd00452">
    <property type="entry name" value="KDPG_aldolase"/>
    <property type="match status" value="1"/>
</dbReference>
<dbReference type="InterPro" id="IPR000887">
    <property type="entry name" value="Aldlse_KDPG_KHG"/>
</dbReference>
<evidence type="ECO:0000256" key="2">
    <source>
        <dbReference type="ARBA" id="ARBA00006906"/>
    </source>
</evidence>